<proteinExistence type="predicted"/>
<name>A0ABZ2RPG9_ECTME</name>
<dbReference type="PANTHER" id="PTHR45458">
    <property type="entry name" value="SHORT-CHAIN DEHYDROGENASE/REDUCTASE SDR"/>
    <property type="match status" value="1"/>
</dbReference>
<accession>A0ABZ2RPG9</accession>
<dbReference type="InterPro" id="IPR052184">
    <property type="entry name" value="SDR_enzymes"/>
</dbReference>
<evidence type="ECO:0000313" key="1">
    <source>
        <dbReference type="EMBL" id="WXL26556.1"/>
    </source>
</evidence>
<dbReference type="EMBL" id="CP148074">
    <property type="protein sequence ID" value="WXL26556.1"/>
    <property type="molecule type" value="Genomic_DNA"/>
</dbReference>
<sequence>MASPPQILIVGASRGIGLGLSKAFVDAGWTVHAVARSLHNSPQLTALARQYESQIQLIECDLLQADAAHVIKQALDEQKLQAALLNAGVYGPAHQDPKQADASEIGALFQVNAVAPVALAQQLTSSITEGGVIGFTSSQMGSLQLNHAQAMPLYGASKAALNSLLLSWSSTFEQLPWSLLAIHPGWVRTDMGGPNATLSVEQSAQGIVQVITSHIGRNHCAFVDYQDTELPW</sequence>
<dbReference type="Pfam" id="PF00106">
    <property type="entry name" value="adh_short"/>
    <property type="match status" value="1"/>
</dbReference>
<gene>
    <name evidence="1" type="ORF">WG219_03505</name>
</gene>
<protein>
    <submittedName>
        <fullName evidence="1">SDR family oxidoreductase</fullName>
    </submittedName>
</protein>
<reference evidence="1 2" key="1">
    <citation type="submission" date="2024-03" db="EMBL/GenBank/DDBJ databases">
        <title>Complete genome of BD2.</title>
        <authorList>
            <person name="Cao G."/>
        </authorList>
    </citation>
    <scope>NUCLEOTIDE SEQUENCE [LARGE SCALE GENOMIC DNA]</scope>
    <source>
        <strain evidence="1 2">BD2</strain>
    </source>
</reference>
<organism evidence="1 2">
    <name type="scientific">Ectopseudomonas mendocina</name>
    <name type="common">Pseudomonas mendocina</name>
    <dbReference type="NCBI Taxonomy" id="300"/>
    <lineage>
        <taxon>Bacteria</taxon>
        <taxon>Pseudomonadati</taxon>
        <taxon>Pseudomonadota</taxon>
        <taxon>Gammaproteobacteria</taxon>
        <taxon>Pseudomonadales</taxon>
        <taxon>Pseudomonadaceae</taxon>
        <taxon>Ectopseudomonas</taxon>
    </lineage>
</organism>
<dbReference type="PRINTS" id="PR00081">
    <property type="entry name" value="GDHRDH"/>
</dbReference>
<dbReference type="SUPFAM" id="SSF51735">
    <property type="entry name" value="NAD(P)-binding Rossmann-fold domains"/>
    <property type="match status" value="1"/>
</dbReference>
<dbReference type="InterPro" id="IPR002347">
    <property type="entry name" value="SDR_fam"/>
</dbReference>
<dbReference type="Gene3D" id="3.40.50.720">
    <property type="entry name" value="NAD(P)-binding Rossmann-like Domain"/>
    <property type="match status" value="1"/>
</dbReference>
<dbReference type="InterPro" id="IPR036291">
    <property type="entry name" value="NAD(P)-bd_dom_sf"/>
</dbReference>
<dbReference type="NCBIfam" id="NF006035">
    <property type="entry name" value="PRK08177.1"/>
    <property type="match status" value="1"/>
</dbReference>
<evidence type="ECO:0000313" key="2">
    <source>
        <dbReference type="Proteomes" id="UP001476583"/>
    </source>
</evidence>
<dbReference type="PANTHER" id="PTHR45458:SF1">
    <property type="entry name" value="SHORT CHAIN DEHYDROGENASE"/>
    <property type="match status" value="1"/>
</dbReference>
<keyword evidence="2" id="KW-1185">Reference proteome</keyword>
<dbReference type="Proteomes" id="UP001476583">
    <property type="component" value="Chromosome"/>
</dbReference>